<evidence type="ECO:0000313" key="2">
    <source>
        <dbReference type="EMBL" id="OWS69228.1"/>
    </source>
</evidence>
<dbReference type="Pfam" id="PF09361">
    <property type="entry name" value="Phasin_2"/>
    <property type="match status" value="1"/>
</dbReference>
<dbReference type="RefSeq" id="WP_088528294.1">
    <property type="nucleotide sequence ID" value="NZ_NGUO01000024.1"/>
</dbReference>
<dbReference type="Proteomes" id="UP000198104">
    <property type="component" value="Unassembled WGS sequence"/>
</dbReference>
<gene>
    <name evidence="2" type="ORF">CBI30_10760</name>
</gene>
<dbReference type="EMBL" id="NGUO01000024">
    <property type="protein sequence ID" value="OWS69228.1"/>
    <property type="molecule type" value="Genomic_DNA"/>
</dbReference>
<accession>A0A254PSE7</accession>
<keyword evidence="3" id="KW-1185">Reference proteome</keyword>
<name>A0A254PSE7_9BURK</name>
<evidence type="ECO:0000313" key="3">
    <source>
        <dbReference type="Proteomes" id="UP000198104"/>
    </source>
</evidence>
<sequence>MSSYSFSANPAKSIEAVRALGQTALGNAHELAQINYQVAQELVSTAQAKASQLLKSQDPKAALELLQGESVQEAIALIKEYQEKIAQVLRDGNEELVGAMDALINQSQDDLKEFVAAATSKAPAGSEAFVAAFTTAFTAAIQHFDQVRSTAQATFANFEKTAETGLNSAQGQLSQVVKAHKAAAKKASAK</sequence>
<comment type="caution">
    <text evidence="2">The sequence shown here is derived from an EMBL/GenBank/DDBJ whole genome shotgun (WGS) entry which is preliminary data.</text>
</comment>
<organism evidence="2 3">
    <name type="scientific">Polynucleobacter aenigmaticus</name>
    <dbReference type="NCBI Taxonomy" id="1743164"/>
    <lineage>
        <taxon>Bacteria</taxon>
        <taxon>Pseudomonadati</taxon>
        <taxon>Pseudomonadota</taxon>
        <taxon>Betaproteobacteria</taxon>
        <taxon>Burkholderiales</taxon>
        <taxon>Burkholderiaceae</taxon>
        <taxon>Polynucleobacter</taxon>
    </lineage>
</organism>
<feature type="domain" description="Phasin" evidence="1">
    <location>
        <begin position="12"/>
        <end position="98"/>
    </location>
</feature>
<protein>
    <recommendedName>
        <fullName evidence="1">Phasin domain-containing protein</fullName>
    </recommendedName>
</protein>
<dbReference type="AlphaFoldDB" id="A0A254PSE7"/>
<dbReference type="InterPro" id="IPR018968">
    <property type="entry name" value="Phasin"/>
</dbReference>
<evidence type="ECO:0000259" key="1">
    <source>
        <dbReference type="Pfam" id="PF09361"/>
    </source>
</evidence>
<reference evidence="2 3" key="1">
    <citation type="submission" date="2017-05" db="EMBL/GenBank/DDBJ databases">
        <title>Polynucleobacter sp. MWH-K35W1 isolated from the permanently anoxic monimolimnion of a meromictic lake.</title>
        <authorList>
            <person name="Hahn M.W."/>
        </authorList>
    </citation>
    <scope>NUCLEOTIDE SEQUENCE [LARGE SCALE GENOMIC DNA]</scope>
    <source>
        <strain evidence="2 3">MWH-K35W1</strain>
    </source>
</reference>
<proteinExistence type="predicted"/>